<dbReference type="EMBL" id="VOFY01000001">
    <property type="protein sequence ID" value="KAA8596087.1"/>
    <property type="molecule type" value="Genomic_DNA"/>
</dbReference>
<organism evidence="2 3">
    <name type="scientific">Etheostoma spectabile</name>
    <name type="common">orangethroat darter</name>
    <dbReference type="NCBI Taxonomy" id="54343"/>
    <lineage>
        <taxon>Eukaryota</taxon>
        <taxon>Metazoa</taxon>
        <taxon>Chordata</taxon>
        <taxon>Craniata</taxon>
        <taxon>Vertebrata</taxon>
        <taxon>Euteleostomi</taxon>
        <taxon>Actinopterygii</taxon>
        <taxon>Neopterygii</taxon>
        <taxon>Teleostei</taxon>
        <taxon>Neoteleostei</taxon>
        <taxon>Acanthomorphata</taxon>
        <taxon>Eupercaria</taxon>
        <taxon>Perciformes</taxon>
        <taxon>Percoidei</taxon>
        <taxon>Percidae</taxon>
        <taxon>Etheostomatinae</taxon>
        <taxon>Etheostoma</taxon>
    </lineage>
</organism>
<gene>
    <name evidence="2" type="ORF">FQN60_011378</name>
</gene>
<keyword evidence="3" id="KW-1185">Reference proteome</keyword>
<feature type="compositionally biased region" description="Basic and acidic residues" evidence="1">
    <location>
        <begin position="19"/>
        <end position="36"/>
    </location>
</feature>
<dbReference type="Proteomes" id="UP000327493">
    <property type="component" value="Chromosome 1"/>
</dbReference>
<evidence type="ECO:0000313" key="2">
    <source>
        <dbReference type="EMBL" id="KAA8596087.1"/>
    </source>
</evidence>
<comment type="caution">
    <text evidence="2">The sequence shown here is derived from an EMBL/GenBank/DDBJ whole genome shotgun (WGS) entry which is preliminary data.</text>
</comment>
<name>A0A5J5DRL5_9PERO</name>
<protein>
    <submittedName>
        <fullName evidence="2">Uncharacterized protein</fullName>
    </submittedName>
</protein>
<reference evidence="2 3" key="1">
    <citation type="submission" date="2019-08" db="EMBL/GenBank/DDBJ databases">
        <title>A chromosome-level genome assembly, high-density linkage maps, and genome scans reveal the genomic architecture of hybrid incompatibilities underlying speciation via character displacement in darters (Percidae: Etheostominae).</title>
        <authorList>
            <person name="Moran R.L."/>
            <person name="Catchen J.M."/>
            <person name="Fuller R.C."/>
        </authorList>
    </citation>
    <scope>NUCLEOTIDE SEQUENCE [LARGE SCALE GENOMIC DNA]</scope>
    <source>
        <strain evidence="2">EspeVRDwgs_2016</strain>
        <tissue evidence="2">Muscle</tissue>
    </source>
</reference>
<feature type="region of interest" description="Disordered" evidence="1">
    <location>
        <begin position="1"/>
        <end position="41"/>
    </location>
</feature>
<proteinExistence type="predicted"/>
<accession>A0A5J5DRL5</accession>
<evidence type="ECO:0000256" key="1">
    <source>
        <dbReference type="SAM" id="MobiDB-lite"/>
    </source>
</evidence>
<evidence type="ECO:0000313" key="3">
    <source>
        <dbReference type="Proteomes" id="UP000327493"/>
    </source>
</evidence>
<sequence>MAAERQGCSGFTTPPDNPKSPERGHLSGTPRTKEGLLESPHGVMGPNVCTGTDCEPETAPLLAQMGRGCATETRRRLITSSSFAVGWLHLDGPVHLEREVKGEREKEEKGNPRSPFATHDQCATGLDSQPHPAPACSFWKLLRATKQRSCETACESDCDNEFSERVCCNVCSSFLPNYGVLLDAKLLCNKEPVAVAETVKPPSKSRYKDDQTLTFD</sequence>
<dbReference type="AlphaFoldDB" id="A0A5J5DRL5"/>